<dbReference type="EMBL" id="CM007650">
    <property type="protein sequence ID" value="ONM54190.1"/>
    <property type="molecule type" value="Genomic_DNA"/>
</dbReference>
<evidence type="ECO:0000256" key="2">
    <source>
        <dbReference type="ARBA" id="ARBA00022741"/>
    </source>
</evidence>
<dbReference type="Gene3D" id="3.30.420.40">
    <property type="match status" value="1"/>
</dbReference>
<dbReference type="SUPFAM" id="SSF53067">
    <property type="entry name" value="Actin-like ATPase domain"/>
    <property type="match status" value="1"/>
</dbReference>
<dbReference type="ExpressionAtlas" id="A0A1D6I1V7">
    <property type="expression patterns" value="baseline and differential"/>
</dbReference>
<dbReference type="GO" id="GO:0005524">
    <property type="term" value="F:ATP binding"/>
    <property type="evidence" value="ECO:0007669"/>
    <property type="project" value="UniProtKB-KW"/>
</dbReference>
<evidence type="ECO:0000256" key="3">
    <source>
        <dbReference type="ARBA" id="ARBA00022840"/>
    </source>
</evidence>
<keyword evidence="3" id="KW-0067">ATP-binding</keyword>
<reference evidence="5" key="1">
    <citation type="submission" date="2015-12" db="EMBL/GenBank/DDBJ databases">
        <title>Update maize B73 reference genome by single molecule sequencing technologies.</title>
        <authorList>
            <consortium name="Maize Genome Sequencing Project"/>
            <person name="Ware D."/>
        </authorList>
    </citation>
    <scope>NUCLEOTIDE SEQUENCE [LARGE SCALE GENOMIC DNA]</scope>
    <source>
        <tissue evidence="5">Seedling</tissue>
    </source>
</reference>
<protein>
    <submittedName>
        <fullName evidence="5">Heat shock 70 kDa protein</fullName>
    </submittedName>
</protein>
<dbReference type="Pfam" id="PF00012">
    <property type="entry name" value="HSP70"/>
    <property type="match status" value="1"/>
</dbReference>
<keyword evidence="2" id="KW-0547">Nucleotide-binding</keyword>
<dbReference type="FunCoup" id="A0A1D6I1V7">
    <property type="interactions" value="15"/>
</dbReference>
<dbReference type="AlphaFoldDB" id="A0A1D6I1V7"/>
<dbReference type="GO" id="GO:0140662">
    <property type="term" value="F:ATP-dependent protein folding chaperone"/>
    <property type="evidence" value="ECO:0007669"/>
    <property type="project" value="InterPro"/>
</dbReference>
<dbReference type="PRINTS" id="PR00301">
    <property type="entry name" value="HEATSHOCK70"/>
</dbReference>
<evidence type="ECO:0000313" key="5">
    <source>
        <dbReference type="EMBL" id="ONM54190.1"/>
    </source>
</evidence>
<accession>A0A1D6I1V7</accession>
<dbReference type="PANTHER" id="PTHR19375">
    <property type="entry name" value="HEAT SHOCK PROTEIN 70KDA"/>
    <property type="match status" value="1"/>
</dbReference>
<name>A0A1D6I1V7_MAIZE</name>
<gene>
    <name evidence="5" type="ORF">ZEAMMB73_Zm00001d020058</name>
</gene>
<evidence type="ECO:0000256" key="1">
    <source>
        <dbReference type="ARBA" id="ARBA00007381"/>
    </source>
</evidence>
<organism evidence="5">
    <name type="scientific">Zea mays</name>
    <name type="common">Maize</name>
    <dbReference type="NCBI Taxonomy" id="4577"/>
    <lineage>
        <taxon>Eukaryota</taxon>
        <taxon>Viridiplantae</taxon>
        <taxon>Streptophyta</taxon>
        <taxon>Embryophyta</taxon>
        <taxon>Tracheophyta</taxon>
        <taxon>Spermatophyta</taxon>
        <taxon>Magnoliopsida</taxon>
        <taxon>Liliopsida</taxon>
        <taxon>Poales</taxon>
        <taxon>Poaceae</taxon>
        <taxon>PACMAD clade</taxon>
        <taxon>Panicoideae</taxon>
        <taxon>Andropogonodae</taxon>
        <taxon>Andropogoneae</taxon>
        <taxon>Tripsacinae</taxon>
        <taxon>Zea</taxon>
    </lineage>
</organism>
<dbReference type="InterPro" id="IPR043129">
    <property type="entry name" value="ATPase_NBD"/>
</dbReference>
<dbReference type="InParanoid" id="A0A1D6I1V7"/>
<dbReference type="OMA" id="ENTIHFC"/>
<proteinExistence type="inferred from homology"/>
<dbReference type="STRING" id="4577.A0A1D6I1V7"/>
<sequence length="89" mass="9725">MAKGEVPAIGIDLGTMYSCVGVWQHNRVKIITNDQGNHTTPSYVAFTDTERLIGDAAKNQVAMNPTNTVFAITACIFFDHSWKDVIPVA</sequence>
<evidence type="ECO:0000256" key="4">
    <source>
        <dbReference type="ARBA" id="ARBA00023016"/>
    </source>
</evidence>
<dbReference type="SMR" id="A0A1D6I1V7"/>
<dbReference type="FunFam" id="3.30.420.40:FF:000535">
    <property type="entry name" value="Heat shock 70 kDa protein 1A"/>
    <property type="match status" value="1"/>
</dbReference>
<keyword evidence="4 5" id="KW-0346">Stress response</keyword>
<comment type="similarity">
    <text evidence="1">Belongs to the heat shock protein 70 family.</text>
</comment>
<dbReference type="InterPro" id="IPR013126">
    <property type="entry name" value="Hsp_70_fam"/>
</dbReference>